<dbReference type="Ensembl" id="ENSSSCT00055033278.1">
    <property type="protein sequence ID" value="ENSSSCP00055026493.1"/>
    <property type="gene ID" value="ENSSSCG00055016890.1"/>
</dbReference>
<protein>
    <recommendedName>
        <fullName evidence="1">RNA-directed DNA polymerase</fullName>
        <ecNumber evidence="1">2.7.7.49</ecNumber>
    </recommendedName>
</protein>
<name>A0A8D2BPY6_PIG</name>
<dbReference type="PANTHER" id="PTHR19446">
    <property type="entry name" value="REVERSE TRANSCRIPTASES"/>
    <property type="match status" value="1"/>
</dbReference>
<dbReference type="Proteomes" id="UP000694725">
    <property type="component" value="Unplaced"/>
</dbReference>
<dbReference type="Ensembl" id="ENSSSCT00030088270.1">
    <property type="protein sequence ID" value="ENSSSCP00030040781.1"/>
    <property type="gene ID" value="ENSSSCG00030063101.1"/>
</dbReference>
<dbReference type="Proteomes" id="UP000694723">
    <property type="component" value="Unplaced"/>
</dbReference>
<dbReference type="PROSITE" id="PS50878">
    <property type="entry name" value="RT_POL"/>
    <property type="match status" value="1"/>
</dbReference>
<dbReference type="InterPro" id="IPR000477">
    <property type="entry name" value="RT_dom"/>
</dbReference>
<evidence type="ECO:0000256" key="1">
    <source>
        <dbReference type="ARBA" id="ARBA00012493"/>
    </source>
</evidence>
<dbReference type="Ensembl" id="ENSSSCT00015105273.1">
    <property type="protein sequence ID" value="ENSSSCP00015044099.1"/>
    <property type="gene ID" value="ENSSSCG00015077893.1"/>
</dbReference>
<dbReference type="Proteomes" id="UP000694726">
    <property type="component" value="Unplaced"/>
</dbReference>
<dbReference type="Proteomes" id="UP000694720">
    <property type="component" value="Unplaced"/>
</dbReference>
<accession>A0A8D2BPY6</accession>
<dbReference type="Proteomes" id="UP000694728">
    <property type="component" value="Unplaced"/>
</dbReference>
<dbReference type="AlphaFoldDB" id="A0A8D2BPY6"/>
<dbReference type="Proteomes" id="UP000694570">
    <property type="component" value="Unplaced"/>
</dbReference>
<proteinExistence type="predicted"/>
<organism evidence="3 4">
    <name type="scientific">Sus scrofa</name>
    <name type="common">Pig</name>
    <dbReference type="NCBI Taxonomy" id="9823"/>
    <lineage>
        <taxon>Eukaryota</taxon>
        <taxon>Metazoa</taxon>
        <taxon>Chordata</taxon>
        <taxon>Craniata</taxon>
        <taxon>Vertebrata</taxon>
        <taxon>Euteleostomi</taxon>
        <taxon>Mammalia</taxon>
        <taxon>Eutheria</taxon>
        <taxon>Laurasiatheria</taxon>
        <taxon>Artiodactyla</taxon>
        <taxon>Suina</taxon>
        <taxon>Suidae</taxon>
        <taxon>Sus</taxon>
    </lineage>
</organism>
<evidence type="ECO:0000313" key="4">
    <source>
        <dbReference type="Proteomes" id="UP000694723"/>
    </source>
</evidence>
<dbReference type="EC" id="2.7.7.49" evidence="1"/>
<dbReference type="Pfam" id="PF00078">
    <property type="entry name" value="RVT_1"/>
    <property type="match status" value="1"/>
</dbReference>
<dbReference type="Ensembl" id="ENSSSCT00060082252.1">
    <property type="protein sequence ID" value="ENSSSCP00060035627.1"/>
    <property type="gene ID" value="ENSSSCG00060060297.1"/>
</dbReference>
<evidence type="ECO:0000259" key="2">
    <source>
        <dbReference type="PROSITE" id="PS50878"/>
    </source>
</evidence>
<feature type="domain" description="Reverse transcriptase" evidence="2">
    <location>
        <begin position="1"/>
        <end position="223"/>
    </location>
</feature>
<sequence>MNIDAKILNKILAIQIQKHTKKIIHHDQVGFISGSQGWFNIHKSINVIHYINKRKAKNHMIISIDAEKEFDNIQNRFMIKTLTKVGIEGTFLNIIKAIYDKPTPNIILNGEKLKAFSLKSGTGIPILITVIQHSTGRPSHSNQTNKRKGIQLGREEVKLSLYADDMILYIENPKDSTQKLLELINKFIKLSGYKINIQKSVTFLYTYNEILEKEYKNTIPFTIVPPNDNGEFSHMMKWTYKSVETDV</sequence>
<dbReference type="SUPFAM" id="SSF56672">
    <property type="entry name" value="DNA/RNA polymerases"/>
    <property type="match status" value="1"/>
</dbReference>
<dbReference type="Ensembl" id="ENSSSCT00045008216.1">
    <property type="protein sequence ID" value="ENSSSCP00045005576.1"/>
    <property type="gene ID" value="ENSSSCG00045004951.1"/>
</dbReference>
<evidence type="ECO:0000313" key="3">
    <source>
        <dbReference type="Ensembl" id="ENSSSCP00060035627.1"/>
    </source>
</evidence>
<reference evidence="3" key="1">
    <citation type="submission" date="2025-05" db="UniProtKB">
        <authorList>
            <consortium name="Ensembl"/>
        </authorList>
    </citation>
    <scope>IDENTIFICATION</scope>
</reference>
<dbReference type="GO" id="GO:0003964">
    <property type="term" value="F:RNA-directed DNA polymerase activity"/>
    <property type="evidence" value="ECO:0007669"/>
    <property type="project" value="UniProtKB-EC"/>
</dbReference>
<dbReference type="Ensembl" id="ENSSSCT00065105778.1">
    <property type="protein sequence ID" value="ENSSSCP00065046973.1"/>
    <property type="gene ID" value="ENSSSCG00065076577.1"/>
</dbReference>
<dbReference type="InterPro" id="IPR043502">
    <property type="entry name" value="DNA/RNA_pol_sf"/>
</dbReference>
<dbReference type="Proteomes" id="UP000694724">
    <property type="component" value="Unplaced"/>
</dbReference>
<dbReference type="Ensembl" id="ENSSSCT00035051500.1">
    <property type="protein sequence ID" value="ENSSSCP00035020645.1"/>
    <property type="gene ID" value="ENSSSCG00035038805.1"/>
</dbReference>